<evidence type="ECO:0000313" key="2">
    <source>
        <dbReference type="Proteomes" id="UP000198838"/>
    </source>
</evidence>
<evidence type="ECO:0000313" key="1">
    <source>
        <dbReference type="EMBL" id="SFA88000.1"/>
    </source>
</evidence>
<gene>
    <name evidence="1" type="ORF">SAMN05216249_10476</name>
</gene>
<dbReference type="Proteomes" id="UP000198838">
    <property type="component" value="Unassembled WGS sequence"/>
</dbReference>
<accession>A0A1I0WIP6</accession>
<proteinExistence type="predicted"/>
<dbReference type="EMBL" id="FOJY01000004">
    <property type="protein sequence ID" value="SFA88000.1"/>
    <property type="molecule type" value="Genomic_DNA"/>
</dbReference>
<sequence length="50" mass="5823">MIERYLCDILKDISIERLLILLEDNNMYVTIDNGAISSVGFYDEILKERA</sequence>
<dbReference type="STRING" id="1120918.SAMN05216249_10476"/>
<protein>
    <submittedName>
        <fullName evidence="1">Uncharacterized protein</fullName>
    </submittedName>
</protein>
<name>A0A1I0WIP6_9FIRM</name>
<dbReference type="RefSeq" id="WP_177205559.1">
    <property type="nucleotide sequence ID" value="NZ_FOJY01000004.1"/>
</dbReference>
<reference evidence="1 2" key="1">
    <citation type="submission" date="2016-10" db="EMBL/GenBank/DDBJ databases">
        <authorList>
            <person name="de Groot N.N."/>
        </authorList>
    </citation>
    <scope>NUCLEOTIDE SEQUENCE [LARGE SCALE GENOMIC DNA]</scope>
    <source>
        <strain evidence="1 2">DSM 5522</strain>
    </source>
</reference>
<keyword evidence="2" id="KW-1185">Reference proteome</keyword>
<organism evidence="1 2">
    <name type="scientific">Acetitomaculum ruminis DSM 5522</name>
    <dbReference type="NCBI Taxonomy" id="1120918"/>
    <lineage>
        <taxon>Bacteria</taxon>
        <taxon>Bacillati</taxon>
        <taxon>Bacillota</taxon>
        <taxon>Clostridia</taxon>
        <taxon>Lachnospirales</taxon>
        <taxon>Lachnospiraceae</taxon>
        <taxon>Acetitomaculum</taxon>
    </lineage>
</organism>
<dbReference type="AlphaFoldDB" id="A0A1I0WIP6"/>